<dbReference type="InterPro" id="IPR004861">
    <property type="entry name" value="Siw14-like"/>
</dbReference>
<dbReference type="InterPro" id="IPR020428">
    <property type="entry name" value="PFA-DSPs"/>
</dbReference>
<dbReference type="Gene3D" id="3.90.190.10">
    <property type="entry name" value="Protein tyrosine phosphatase superfamily"/>
    <property type="match status" value="1"/>
</dbReference>
<dbReference type="EC" id="3.6.1.52" evidence="2"/>
<evidence type="ECO:0000256" key="10">
    <source>
        <dbReference type="SAM" id="MobiDB-lite"/>
    </source>
</evidence>
<reference evidence="12 13" key="1">
    <citation type="submission" date="2019-09" db="EMBL/GenBank/DDBJ databases">
        <title>The hologenome of the rock-dwelling lichen Lasallia pustulata.</title>
        <authorList>
            <person name="Greshake Tzovaras B."/>
            <person name="Segers F."/>
            <person name="Bicker A."/>
            <person name="Dal Grande F."/>
            <person name="Otte J."/>
            <person name="Hankeln T."/>
            <person name="Schmitt I."/>
            <person name="Ebersberger I."/>
        </authorList>
    </citation>
    <scope>NUCLEOTIDE SEQUENCE [LARGE SCALE GENOMIC DNA]</scope>
    <source>
        <strain evidence="12">A1-1</strain>
    </source>
</reference>
<dbReference type="PANTHER" id="PTHR31126">
    <property type="entry name" value="TYROSINE-PROTEIN PHOSPHATASE"/>
    <property type="match status" value="1"/>
</dbReference>
<evidence type="ECO:0000256" key="5">
    <source>
        <dbReference type="ARBA" id="ARBA00044949"/>
    </source>
</evidence>
<dbReference type="PANTHER" id="PTHR31126:SF48">
    <property type="entry name" value="INOSITOL PHOSPHATASE SIW14"/>
    <property type="match status" value="1"/>
</dbReference>
<comment type="catalytic activity">
    <reaction evidence="8">
        <text>1,5-bis(diphospho)-1D-myo-inositol 2,3,4,6-tetrakisphosphate + H2O = 1-diphospho-1D-myo-inositol 2,3,4,5,6-pentakisphosphate + phosphate + 2 H(+)</text>
        <dbReference type="Rhea" id="RHEA:79699"/>
        <dbReference type="ChEBI" id="CHEBI:15377"/>
        <dbReference type="ChEBI" id="CHEBI:15378"/>
        <dbReference type="ChEBI" id="CHEBI:43474"/>
        <dbReference type="ChEBI" id="CHEBI:74946"/>
        <dbReference type="ChEBI" id="CHEBI:77983"/>
        <dbReference type="EC" id="3.6.1.52"/>
    </reaction>
    <physiologicalReaction direction="left-to-right" evidence="8">
        <dbReference type="Rhea" id="RHEA:79700"/>
    </physiologicalReaction>
</comment>
<dbReference type="InterPro" id="IPR029021">
    <property type="entry name" value="Prot-tyrosine_phosphatase-like"/>
</dbReference>
<evidence type="ECO:0000256" key="2">
    <source>
        <dbReference type="ARBA" id="ARBA00012527"/>
    </source>
</evidence>
<dbReference type="AlphaFoldDB" id="A0A5M8PM93"/>
<dbReference type="PRINTS" id="PR01911">
    <property type="entry name" value="PFDSPHPHTASE"/>
</dbReference>
<comment type="catalytic activity">
    <reaction evidence="9">
        <text>6-diphospho-1D-myo-inositol pentakisphosphate + H2O = 1D-myo-inositol hexakisphosphate + phosphate + H(+)</text>
        <dbReference type="Rhea" id="RHEA:79703"/>
        <dbReference type="ChEBI" id="CHEBI:15377"/>
        <dbReference type="ChEBI" id="CHEBI:15378"/>
        <dbReference type="ChEBI" id="CHEBI:43474"/>
        <dbReference type="ChEBI" id="CHEBI:58130"/>
        <dbReference type="ChEBI" id="CHEBI:230534"/>
        <dbReference type="EC" id="3.6.1.52"/>
    </reaction>
    <physiologicalReaction direction="left-to-right" evidence="9">
        <dbReference type="Rhea" id="RHEA:79704"/>
    </physiologicalReaction>
</comment>
<dbReference type="FunFam" id="3.90.190.10:FF:000035">
    <property type="entry name" value="Tyrosine phosphatase, putative"/>
    <property type="match status" value="1"/>
</dbReference>
<proteinExistence type="inferred from homology"/>
<keyword evidence="3" id="KW-0963">Cytoplasm</keyword>
<organism evidence="12 13">
    <name type="scientific">Lasallia pustulata</name>
    <dbReference type="NCBI Taxonomy" id="136370"/>
    <lineage>
        <taxon>Eukaryota</taxon>
        <taxon>Fungi</taxon>
        <taxon>Dikarya</taxon>
        <taxon>Ascomycota</taxon>
        <taxon>Pezizomycotina</taxon>
        <taxon>Lecanoromycetes</taxon>
        <taxon>OSLEUM clade</taxon>
        <taxon>Umbilicariomycetidae</taxon>
        <taxon>Umbilicariales</taxon>
        <taxon>Umbilicariaceae</taxon>
        <taxon>Lasallia</taxon>
    </lineage>
</organism>
<protein>
    <recommendedName>
        <fullName evidence="2">diphosphoinositol-polyphosphate diphosphatase</fullName>
        <ecNumber evidence="2">3.6.1.52</ecNumber>
    </recommendedName>
</protein>
<name>A0A5M8PM93_9LECA</name>
<feature type="domain" description="Tyrosine-protein phosphatase" evidence="11">
    <location>
        <begin position="90"/>
        <end position="239"/>
    </location>
</feature>
<evidence type="ECO:0000256" key="8">
    <source>
        <dbReference type="ARBA" id="ARBA00047927"/>
    </source>
</evidence>
<keyword evidence="4" id="KW-0378">Hydrolase</keyword>
<evidence type="ECO:0000256" key="1">
    <source>
        <dbReference type="ARBA" id="ARBA00004496"/>
    </source>
</evidence>
<comment type="caution">
    <text evidence="12">The sequence shown here is derived from an EMBL/GenBank/DDBJ whole genome shotgun (WGS) entry which is preliminary data.</text>
</comment>
<dbReference type="SUPFAM" id="SSF52799">
    <property type="entry name" value="(Phosphotyrosine protein) phosphatases II"/>
    <property type="match status" value="1"/>
</dbReference>
<dbReference type="OrthoDB" id="6375174at2759"/>
<dbReference type="GO" id="GO:0016791">
    <property type="term" value="F:phosphatase activity"/>
    <property type="evidence" value="ECO:0007669"/>
    <property type="project" value="InterPro"/>
</dbReference>
<dbReference type="GO" id="GO:0005737">
    <property type="term" value="C:cytoplasm"/>
    <property type="evidence" value="ECO:0007669"/>
    <property type="project" value="UniProtKB-SubCell"/>
</dbReference>
<feature type="compositionally biased region" description="Polar residues" evidence="10">
    <location>
        <begin position="63"/>
        <end position="72"/>
    </location>
</feature>
<comment type="similarity">
    <text evidence="5">Belongs to the protein-tyrosine phosphatase family. Atypical dual-specificity phosphatase Siw14-like subfamily.</text>
</comment>
<evidence type="ECO:0000256" key="7">
    <source>
        <dbReference type="ARBA" id="ARBA00047562"/>
    </source>
</evidence>
<comment type="subcellular location">
    <subcellularLocation>
        <location evidence="1">Cytoplasm</location>
    </subcellularLocation>
</comment>
<feature type="compositionally biased region" description="Low complexity" evidence="10">
    <location>
        <begin position="11"/>
        <end position="20"/>
    </location>
</feature>
<dbReference type="EMBL" id="VXIT01000009">
    <property type="protein sequence ID" value="KAA6410549.1"/>
    <property type="molecule type" value="Genomic_DNA"/>
</dbReference>
<evidence type="ECO:0000256" key="6">
    <source>
        <dbReference type="ARBA" id="ARBA00047342"/>
    </source>
</evidence>
<accession>A0A5M8PM93</accession>
<dbReference type="Proteomes" id="UP000324767">
    <property type="component" value="Unassembled WGS sequence"/>
</dbReference>
<evidence type="ECO:0000256" key="9">
    <source>
        <dbReference type="ARBA" id="ARBA00048424"/>
    </source>
</evidence>
<sequence>MSNAPSLQERSSSGYSYCGTSSSSDIEFDFGAEKPVVKDHSHLLSSSTSSHLLVMGNPKKQNRGNGDSYSGRSSVEESEPPSPESGLPNNFGEVAPGIYRSAFPRLGSFEDLKSLKLKTILTLVPEEYPMENVDFVKAHGIQHFQIPIPANKDPFVTIPPQDMAAALKLLLDRRHHPILIHCNKGKHRTGCVVGCYRKIHDWTTPTVLAEYRKYAGNKARLLDERFIELFDERAALAGFSMADVMSVDPARPLLLPTPPPSVVNDPKDDDP</sequence>
<dbReference type="GO" id="GO:0052840">
    <property type="term" value="F:inositol diphosphate tetrakisphosphate diphosphatase activity"/>
    <property type="evidence" value="ECO:0007669"/>
    <property type="project" value="TreeGrafter"/>
</dbReference>
<feature type="region of interest" description="Disordered" evidence="10">
    <location>
        <begin position="39"/>
        <end position="91"/>
    </location>
</feature>
<feature type="region of interest" description="Disordered" evidence="10">
    <location>
        <begin position="1"/>
        <end position="20"/>
    </location>
</feature>
<evidence type="ECO:0000256" key="3">
    <source>
        <dbReference type="ARBA" id="ARBA00022490"/>
    </source>
</evidence>
<evidence type="ECO:0000256" key="4">
    <source>
        <dbReference type="ARBA" id="ARBA00022801"/>
    </source>
</evidence>
<dbReference type="InterPro" id="IPR020422">
    <property type="entry name" value="TYR_PHOSPHATASE_DUAL_dom"/>
</dbReference>
<dbReference type="InterPro" id="IPR016130">
    <property type="entry name" value="Tyr_Pase_AS"/>
</dbReference>
<dbReference type="PROSITE" id="PS50054">
    <property type="entry name" value="TYR_PHOSPHATASE_DUAL"/>
    <property type="match status" value="1"/>
</dbReference>
<evidence type="ECO:0000313" key="12">
    <source>
        <dbReference type="EMBL" id="KAA6410549.1"/>
    </source>
</evidence>
<comment type="catalytic activity">
    <reaction evidence="6">
        <text>5-diphospho-1D-myo-inositol 1,2,3,4,6-pentakisphosphate + H2O = 1D-myo-inositol hexakisphosphate + phosphate + H(+)</text>
        <dbReference type="Rhea" id="RHEA:22384"/>
        <dbReference type="ChEBI" id="CHEBI:15377"/>
        <dbReference type="ChEBI" id="CHEBI:15378"/>
        <dbReference type="ChEBI" id="CHEBI:43474"/>
        <dbReference type="ChEBI" id="CHEBI:58130"/>
        <dbReference type="ChEBI" id="CHEBI:58628"/>
        <dbReference type="EC" id="3.6.1.52"/>
    </reaction>
    <physiologicalReaction direction="left-to-right" evidence="6">
        <dbReference type="Rhea" id="RHEA:22385"/>
    </physiologicalReaction>
</comment>
<evidence type="ECO:0000259" key="11">
    <source>
        <dbReference type="PROSITE" id="PS50054"/>
    </source>
</evidence>
<dbReference type="Pfam" id="PF03162">
    <property type="entry name" value="Y_phosphatase2"/>
    <property type="match status" value="1"/>
</dbReference>
<comment type="catalytic activity">
    <reaction evidence="7">
        <text>3,5-bis(diphospho)-1D-myo-inositol 1,2,4,6-tetrakisphosphate + H2O = 3-diphospho-1D-myo-inositol 1,2,4,5,6-pentakisphosphate + phosphate + 2 H(+)</text>
        <dbReference type="Rhea" id="RHEA:56312"/>
        <dbReference type="ChEBI" id="CHEBI:15377"/>
        <dbReference type="ChEBI" id="CHEBI:15378"/>
        <dbReference type="ChEBI" id="CHEBI:43474"/>
        <dbReference type="ChEBI" id="CHEBI:140372"/>
        <dbReference type="ChEBI" id="CHEBI:140374"/>
        <dbReference type="EC" id="3.6.1.52"/>
    </reaction>
    <physiologicalReaction direction="left-to-right" evidence="7">
        <dbReference type="Rhea" id="RHEA:56313"/>
    </physiologicalReaction>
</comment>
<feature type="compositionally biased region" description="Low complexity" evidence="10">
    <location>
        <begin position="43"/>
        <end position="53"/>
    </location>
</feature>
<gene>
    <name evidence="12" type="ORF">FRX48_05971</name>
</gene>
<evidence type="ECO:0000313" key="13">
    <source>
        <dbReference type="Proteomes" id="UP000324767"/>
    </source>
</evidence>
<dbReference type="PROSITE" id="PS00383">
    <property type="entry name" value="TYR_PHOSPHATASE_1"/>
    <property type="match status" value="1"/>
</dbReference>
<feature type="compositionally biased region" description="Polar residues" evidence="10">
    <location>
        <begin position="1"/>
        <end position="10"/>
    </location>
</feature>